<feature type="transmembrane region" description="Helical" evidence="6">
    <location>
        <begin position="335"/>
        <end position="353"/>
    </location>
</feature>
<dbReference type="InterPro" id="IPR011701">
    <property type="entry name" value="MFS"/>
</dbReference>
<feature type="transmembrane region" description="Helical" evidence="6">
    <location>
        <begin position="240"/>
        <end position="257"/>
    </location>
</feature>
<feature type="domain" description="Major facilitator superfamily (MFS) profile" evidence="7">
    <location>
        <begin position="10"/>
        <end position="388"/>
    </location>
</feature>
<feature type="transmembrane region" description="Helical" evidence="6">
    <location>
        <begin position="269"/>
        <end position="289"/>
    </location>
</feature>
<sequence length="398" mass="42048">MEKINLWTKNFIALVCSNALLFGGFHILLPTLPLYAAANGATGAEIGIITGVFGFSAIFIRLFTDLGVSTVGKKNCLYLGLGISVFCTIGYALFNSVNEMIALRVLHGFGFGLTTTFSAVIAADIIPASRRGEGIGYFGLGSTAAMALAPAAGVLLITDYGFVPMFLIAALASGLAILGTKLCTVPKFVPDEKKSVVNISLLDKLFEKGTGIPALLTMLFGISYGSINTFIAMLAHEAQIPNAGYFFIVGTLCVFISRPIGGRIFDSKGAAWIILPGAVLLFAALLVLIQTTTLTMLLSAAVLYGLGGGFLLPALMTWMLNLVRPSRRSGASATFYNMLDVGTSAGAIGLGAIAGDVGFINMYKYSAGAMVLFLILFILQWLLKPKKQAVVEVEENMD</sequence>
<comment type="subcellular location">
    <subcellularLocation>
        <location evidence="1">Cell membrane</location>
        <topology evidence="1">Multi-pass membrane protein</topology>
    </subcellularLocation>
</comment>
<dbReference type="PROSITE" id="PS50850">
    <property type="entry name" value="MFS"/>
    <property type="match status" value="1"/>
</dbReference>
<dbReference type="CDD" id="cd17489">
    <property type="entry name" value="MFS_YfcJ_like"/>
    <property type="match status" value="1"/>
</dbReference>
<evidence type="ECO:0000256" key="3">
    <source>
        <dbReference type="ARBA" id="ARBA00022692"/>
    </source>
</evidence>
<feature type="transmembrane region" description="Helical" evidence="6">
    <location>
        <begin position="163"/>
        <end position="184"/>
    </location>
</feature>
<evidence type="ECO:0000256" key="4">
    <source>
        <dbReference type="ARBA" id="ARBA00022989"/>
    </source>
</evidence>
<evidence type="ECO:0000259" key="7">
    <source>
        <dbReference type="PROSITE" id="PS50850"/>
    </source>
</evidence>
<dbReference type="Proteomes" id="UP000199662">
    <property type="component" value="Unassembled WGS sequence"/>
</dbReference>
<keyword evidence="9" id="KW-1185">Reference proteome</keyword>
<keyword evidence="3 6" id="KW-0812">Transmembrane</keyword>
<proteinExistence type="predicted"/>
<dbReference type="InterPro" id="IPR036259">
    <property type="entry name" value="MFS_trans_sf"/>
</dbReference>
<dbReference type="GO" id="GO:0005886">
    <property type="term" value="C:plasma membrane"/>
    <property type="evidence" value="ECO:0007669"/>
    <property type="project" value="UniProtKB-SubCell"/>
</dbReference>
<feature type="transmembrane region" description="Helical" evidence="6">
    <location>
        <begin position="301"/>
        <end position="323"/>
    </location>
</feature>
<keyword evidence="5 6" id="KW-0472">Membrane</keyword>
<feature type="transmembrane region" description="Helical" evidence="6">
    <location>
        <begin position="135"/>
        <end position="157"/>
    </location>
</feature>
<dbReference type="STRING" id="84035.SAMN05660742_108148"/>
<dbReference type="Gene3D" id="1.20.1250.20">
    <property type="entry name" value="MFS general substrate transporter like domains"/>
    <property type="match status" value="1"/>
</dbReference>
<dbReference type="PANTHER" id="PTHR23531:SF1">
    <property type="entry name" value="QUINOLENE RESISTANCE PROTEIN NORA"/>
    <property type="match status" value="1"/>
</dbReference>
<organism evidence="8 9">
    <name type="scientific">Propionispira arboris</name>
    <dbReference type="NCBI Taxonomy" id="84035"/>
    <lineage>
        <taxon>Bacteria</taxon>
        <taxon>Bacillati</taxon>
        <taxon>Bacillota</taxon>
        <taxon>Negativicutes</taxon>
        <taxon>Selenomonadales</taxon>
        <taxon>Selenomonadaceae</taxon>
        <taxon>Propionispira</taxon>
    </lineage>
</organism>
<dbReference type="RefSeq" id="WP_091831301.1">
    <property type="nucleotide sequence ID" value="NZ_FNZK01000008.1"/>
</dbReference>
<dbReference type="PANTHER" id="PTHR23531">
    <property type="entry name" value="QUINOLENE RESISTANCE PROTEIN NORA"/>
    <property type="match status" value="1"/>
</dbReference>
<evidence type="ECO:0000256" key="5">
    <source>
        <dbReference type="ARBA" id="ARBA00023136"/>
    </source>
</evidence>
<gene>
    <name evidence="8" type="ORF">SAMN05660742_108148</name>
</gene>
<evidence type="ECO:0000256" key="1">
    <source>
        <dbReference type="ARBA" id="ARBA00004651"/>
    </source>
</evidence>
<keyword evidence="4 6" id="KW-1133">Transmembrane helix</keyword>
<feature type="transmembrane region" description="Helical" evidence="6">
    <location>
        <begin position="214"/>
        <end position="234"/>
    </location>
</feature>
<keyword evidence="2" id="KW-0813">Transport</keyword>
<feature type="transmembrane region" description="Helical" evidence="6">
    <location>
        <begin position="44"/>
        <end position="64"/>
    </location>
</feature>
<evidence type="ECO:0000256" key="2">
    <source>
        <dbReference type="ARBA" id="ARBA00022448"/>
    </source>
</evidence>
<reference evidence="8 9" key="1">
    <citation type="submission" date="2016-10" db="EMBL/GenBank/DDBJ databases">
        <authorList>
            <person name="de Groot N.N."/>
        </authorList>
    </citation>
    <scope>NUCLEOTIDE SEQUENCE [LARGE SCALE GENOMIC DNA]</scope>
    <source>
        <strain evidence="8 9">DSM 2179</strain>
    </source>
</reference>
<dbReference type="Pfam" id="PF07690">
    <property type="entry name" value="MFS_1"/>
    <property type="match status" value="2"/>
</dbReference>
<feature type="transmembrane region" description="Helical" evidence="6">
    <location>
        <begin position="365"/>
        <end position="383"/>
    </location>
</feature>
<evidence type="ECO:0000256" key="6">
    <source>
        <dbReference type="SAM" id="Phobius"/>
    </source>
</evidence>
<dbReference type="SUPFAM" id="SSF103473">
    <property type="entry name" value="MFS general substrate transporter"/>
    <property type="match status" value="1"/>
</dbReference>
<evidence type="ECO:0000313" key="9">
    <source>
        <dbReference type="Proteomes" id="UP000199662"/>
    </source>
</evidence>
<protein>
    <submittedName>
        <fullName evidence="8">Predicted arabinose efflux permease, MFS family</fullName>
    </submittedName>
</protein>
<dbReference type="InterPro" id="IPR052714">
    <property type="entry name" value="MFS_Exporter"/>
</dbReference>
<name>A0A1H6Z3T4_9FIRM</name>
<feature type="transmembrane region" description="Helical" evidence="6">
    <location>
        <begin position="12"/>
        <end position="38"/>
    </location>
</feature>
<dbReference type="EMBL" id="FNZK01000008">
    <property type="protein sequence ID" value="SEJ48169.1"/>
    <property type="molecule type" value="Genomic_DNA"/>
</dbReference>
<accession>A0A1H6Z3T4</accession>
<feature type="transmembrane region" description="Helical" evidence="6">
    <location>
        <begin position="100"/>
        <end position="123"/>
    </location>
</feature>
<dbReference type="GO" id="GO:0022857">
    <property type="term" value="F:transmembrane transporter activity"/>
    <property type="evidence" value="ECO:0007669"/>
    <property type="project" value="InterPro"/>
</dbReference>
<evidence type="ECO:0000313" key="8">
    <source>
        <dbReference type="EMBL" id="SEJ48169.1"/>
    </source>
</evidence>
<dbReference type="AlphaFoldDB" id="A0A1H6Z3T4"/>
<feature type="transmembrane region" description="Helical" evidence="6">
    <location>
        <begin position="76"/>
        <end position="94"/>
    </location>
</feature>
<dbReference type="InterPro" id="IPR020846">
    <property type="entry name" value="MFS_dom"/>
</dbReference>